<dbReference type="AlphaFoldDB" id="A0A6H1ZLQ2"/>
<feature type="region of interest" description="Disordered" evidence="1">
    <location>
        <begin position="135"/>
        <end position="183"/>
    </location>
</feature>
<evidence type="ECO:0000259" key="2">
    <source>
        <dbReference type="Pfam" id="PF04492"/>
    </source>
</evidence>
<dbReference type="GO" id="GO:0006260">
    <property type="term" value="P:DNA replication"/>
    <property type="evidence" value="ECO:0007669"/>
    <property type="project" value="InterPro"/>
</dbReference>
<dbReference type="InterPro" id="IPR006497">
    <property type="entry name" value="Phage_lambda_VrpO_N"/>
</dbReference>
<proteinExistence type="predicted"/>
<evidence type="ECO:0000256" key="1">
    <source>
        <dbReference type="SAM" id="MobiDB-lite"/>
    </source>
</evidence>
<feature type="compositionally biased region" description="Basic and acidic residues" evidence="1">
    <location>
        <begin position="166"/>
        <end position="178"/>
    </location>
</feature>
<dbReference type="EMBL" id="MT144075">
    <property type="protein sequence ID" value="QJA48195.1"/>
    <property type="molecule type" value="Genomic_DNA"/>
</dbReference>
<evidence type="ECO:0000313" key="3">
    <source>
        <dbReference type="EMBL" id="QJA48195.1"/>
    </source>
</evidence>
<dbReference type="EMBL" id="MT145026">
    <property type="protein sequence ID" value="QJI02734.1"/>
    <property type="molecule type" value="Genomic_DNA"/>
</dbReference>
<feature type="domain" description="Bacteriophage lambda Replication protein O N-terminal" evidence="2">
    <location>
        <begin position="2"/>
        <end position="90"/>
    </location>
</feature>
<dbReference type="InterPro" id="IPR036388">
    <property type="entry name" value="WH-like_DNA-bd_sf"/>
</dbReference>
<dbReference type="EMBL" id="MT141867">
    <property type="protein sequence ID" value="QJA71360.1"/>
    <property type="molecule type" value="Genomic_DNA"/>
</dbReference>
<gene>
    <name evidence="4" type="ORF">MM415A03241_0002</name>
    <name evidence="3" type="ORF">TM448A00866_0010</name>
    <name evidence="5" type="ORF">TM448B03576_0002</name>
</gene>
<protein>
    <submittedName>
        <fullName evidence="3">Putative DNA replication initiation protein</fullName>
    </submittedName>
</protein>
<accession>A0A6H1ZLQ2</accession>
<evidence type="ECO:0000313" key="4">
    <source>
        <dbReference type="EMBL" id="QJA71360.1"/>
    </source>
</evidence>
<name>A0A6H1ZLQ2_9ZZZZ</name>
<sequence length="198" mass="23141">MPDCDNGWLKIANELADAFASAKLTMNEWQIVWCVIRMTYGFKKKQSVISLGVFEKKTGIDRRIIHRTIKNLEAKNILIVDRQGYKNTTYKLQKYYEKWQKDVICRDDNLSSAEMTSMSSAEMTSPITLYLKKKERKDKERENPQPDHSLDLANVKNKNNSDDIFSEQRKKSSQEKRPRLVRPYQFGELLNGIIADKN</sequence>
<organism evidence="3">
    <name type="scientific">viral metagenome</name>
    <dbReference type="NCBI Taxonomy" id="1070528"/>
    <lineage>
        <taxon>unclassified sequences</taxon>
        <taxon>metagenomes</taxon>
        <taxon>organismal metagenomes</taxon>
    </lineage>
</organism>
<feature type="compositionally biased region" description="Basic and acidic residues" evidence="1">
    <location>
        <begin position="137"/>
        <end position="150"/>
    </location>
</feature>
<evidence type="ECO:0000313" key="5">
    <source>
        <dbReference type="EMBL" id="QJI02734.1"/>
    </source>
</evidence>
<dbReference type="Gene3D" id="1.10.10.10">
    <property type="entry name" value="Winged helix-like DNA-binding domain superfamily/Winged helix DNA-binding domain"/>
    <property type="match status" value="1"/>
</dbReference>
<reference evidence="3" key="1">
    <citation type="submission" date="2020-03" db="EMBL/GenBank/DDBJ databases">
        <title>The deep terrestrial virosphere.</title>
        <authorList>
            <person name="Holmfeldt K."/>
            <person name="Nilsson E."/>
            <person name="Simone D."/>
            <person name="Lopez-Fernandez M."/>
            <person name="Wu X."/>
            <person name="de Brujin I."/>
            <person name="Lundin D."/>
            <person name="Andersson A."/>
            <person name="Bertilsson S."/>
            <person name="Dopson M."/>
        </authorList>
    </citation>
    <scope>NUCLEOTIDE SEQUENCE</scope>
    <source>
        <strain evidence="4">MM415A03241</strain>
        <strain evidence="3">TM448A00866</strain>
        <strain evidence="5">TM448B03576</strain>
    </source>
</reference>
<dbReference type="Pfam" id="PF04492">
    <property type="entry name" value="Phage_rep_O"/>
    <property type="match status" value="1"/>
</dbReference>